<evidence type="ECO:0000256" key="6">
    <source>
        <dbReference type="ARBA" id="ARBA00022840"/>
    </source>
</evidence>
<dbReference type="SMART" id="SM00382">
    <property type="entry name" value="AAA"/>
    <property type="match status" value="1"/>
</dbReference>
<dbReference type="InterPro" id="IPR027417">
    <property type="entry name" value="P-loop_NTPase"/>
</dbReference>
<dbReference type="FunFam" id="3.40.50.300:FF:000056">
    <property type="entry name" value="Cell division ATP-binding protein FtsE"/>
    <property type="match status" value="1"/>
</dbReference>
<dbReference type="Gene3D" id="3.40.50.300">
    <property type="entry name" value="P-loop containing nucleotide triphosphate hydrolases"/>
    <property type="match status" value="1"/>
</dbReference>
<dbReference type="PROSITE" id="PS50893">
    <property type="entry name" value="ABC_TRANSPORTER_2"/>
    <property type="match status" value="1"/>
</dbReference>
<comment type="caution">
    <text evidence="11">The sequence shown here is derived from an EMBL/GenBank/DDBJ whole genome shotgun (WGS) entry which is preliminary data.</text>
</comment>
<evidence type="ECO:0000256" key="1">
    <source>
        <dbReference type="ARBA" id="ARBA00005417"/>
    </source>
</evidence>
<evidence type="ECO:0000256" key="2">
    <source>
        <dbReference type="ARBA" id="ARBA00020019"/>
    </source>
</evidence>
<comment type="similarity">
    <text evidence="1 9">Belongs to the ABC transporter superfamily.</text>
</comment>
<dbReference type="InterPro" id="IPR005286">
    <property type="entry name" value="Cell_div_FtsE"/>
</dbReference>
<keyword evidence="6 9" id="KW-0067">ATP-binding</keyword>
<evidence type="ECO:0000313" key="11">
    <source>
        <dbReference type="EMBL" id="KKR23861.1"/>
    </source>
</evidence>
<dbReference type="GO" id="GO:0005886">
    <property type="term" value="C:plasma membrane"/>
    <property type="evidence" value="ECO:0007669"/>
    <property type="project" value="UniProtKB-SubCell"/>
</dbReference>
<dbReference type="NCBIfam" id="TIGR02673">
    <property type="entry name" value="FtsE"/>
    <property type="match status" value="1"/>
</dbReference>
<sequence length="227" mass="25128">MIKLKHISTIYEDDFMALKDINLEIKHGEFVSLVGPSGAGKSTLLKILTRELLANDGEAIIDGVNLAELDSDDIPFLRRKIGTVYQDFKLLSAKNAFENVAFAMEVCGASDEDINKDVPKLLSIVGLSDKANNFPHQMSGGEKQRLAIARALIHRPKMILADEPTGNLDMVNTYDIVKLLLKINELGTTIILATHNREVVNTIGKRVISMEMGKIVRDQIVQGKYII</sequence>
<keyword evidence="8 9" id="KW-0131">Cell cycle</keyword>
<dbReference type="PROSITE" id="PS00211">
    <property type="entry name" value="ABC_TRANSPORTER_1"/>
    <property type="match status" value="1"/>
</dbReference>
<gene>
    <name evidence="9" type="primary">ftsE</name>
    <name evidence="11" type="ORF">UT53_C0005G0007</name>
</gene>
<evidence type="ECO:0000256" key="5">
    <source>
        <dbReference type="ARBA" id="ARBA00022741"/>
    </source>
</evidence>
<dbReference type="GO" id="GO:0051301">
    <property type="term" value="P:cell division"/>
    <property type="evidence" value="ECO:0007669"/>
    <property type="project" value="UniProtKB-UniRule"/>
</dbReference>
<dbReference type="PANTHER" id="PTHR24220">
    <property type="entry name" value="IMPORT ATP-BINDING PROTEIN"/>
    <property type="match status" value="1"/>
</dbReference>
<evidence type="ECO:0000313" key="12">
    <source>
        <dbReference type="Proteomes" id="UP000034764"/>
    </source>
</evidence>
<evidence type="ECO:0000256" key="3">
    <source>
        <dbReference type="ARBA" id="ARBA00022475"/>
    </source>
</evidence>
<organism evidence="11 12">
    <name type="scientific">Candidatus Yanofskybacteria bacterium GW2011_GWD2_39_48</name>
    <dbReference type="NCBI Taxonomy" id="1619031"/>
    <lineage>
        <taxon>Bacteria</taxon>
        <taxon>Candidatus Yanofskyibacteriota</taxon>
    </lineage>
</organism>
<accession>A0A0G0PFA1</accession>
<evidence type="ECO:0000259" key="10">
    <source>
        <dbReference type="PROSITE" id="PS50893"/>
    </source>
</evidence>
<keyword evidence="4 9" id="KW-0132">Cell division</keyword>
<proteinExistence type="inferred from homology"/>
<comment type="subcellular location">
    <subcellularLocation>
        <location evidence="9">Cell membrane</location>
        <topology evidence="9">Peripheral membrane protein</topology>
        <orientation evidence="9">Cytoplasmic side</orientation>
    </subcellularLocation>
</comment>
<evidence type="ECO:0000256" key="8">
    <source>
        <dbReference type="ARBA" id="ARBA00023306"/>
    </source>
</evidence>
<dbReference type="PATRIC" id="fig|1619031.3.peg.109"/>
<dbReference type="EMBL" id="LBXD01000005">
    <property type="protein sequence ID" value="KKR23861.1"/>
    <property type="molecule type" value="Genomic_DNA"/>
</dbReference>
<dbReference type="GO" id="GO:0022857">
    <property type="term" value="F:transmembrane transporter activity"/>
    <property type="evidence" value="ECO:0007669"/>
    <property type="project" value="TreeGrafter"/>
</dbReference>
<dbReference type="AlphaFoldDB" id="A0A0G0PFA1"/>
<dbReference type="Pfam" id="PF00005">
    <property type="entry name" value="ABC_tran"/>
    <property type="match status" value="1"/>
</dbReference>
<evidence type="ECO:0000256" key="4">
    <source>
        <dbReference type="ARBA" id="ARBA00022618"/>
    </source>
</evidence>
<dbReference type="SUPFAM" id="SSF52540">
    <property type="entry name" value="P-loop containing nucleoside triphosphate hydrolases"/>
    <property type="match status" value="1"/>
</dbReference>
<dbReference type="GO" id="GO:0005524">
    <property type="term" value="F:ATP binding"/>
    <property type="evidence" value="ECO:0007669"/>
    <property type="project" value="UniProtKB-UniRule"/>
</dbReference>
<protein>
    <recommendedName>
        <fullName evidence="2 9">Cell division ATP-binding protein FtsE</fullName>
    </recommendedName>
</protein>
<comment type="function">
    <text evidence="9">Part of the ABC transporter FtsEX involved in cellular division.</text>
</comment>
<dbReference type="InterPro" id="IPR015854">
    <property type="entry name" value="ABC_transpr_LolD-like"/>
</dbReference>
<keyword evidence="5 9" id="KW-0547">Nucleotide-binding</keyword>
<dbReference type="InterPro" id="IPR003439">
    <property type="entry name" value="ABC_transporter-like_ATP-bd"/>
</dbReference>
<keyword evidence="7 9" id="KW-0472">Membrane</keyword>
<dbReference type="PANTHER" id="PTHR24220:SF470">
    <property type="entry name" value="CELL DIVISION ATP-BINDING PROTEIN FTSE"/>
    <property type="match status" value="1"/>
</dbReference>
<keyword evidence="3 9" id="KW-1003">Cell membrane</keyword>
<name>A0A0G0PFA1_9BACT</name>
<comment type="subunit">
    <text evidence="9">Homodimer. Forms a membrane-associated complex with FtsX.</text>
</comment>
<reference evidence="11 12" key="1">
    <citation type="journal article" date="2015" name="Nature">
        <title>rRNA introns, odd ribosomes, and small enigmatic genomes across a large radiation of phyla.</title>
        <authorList>
            <person name="Brown C.T."/>
            <person name="Hug L.A."/>
            <person name="Thomas B.C."/>
            <person name="Sharon I."/>
            <person name="Castelle C.J."/>
            <person name="Singh A."/>
            <person name="Wilkins M.J."/>
            <person name="Williams K.H."/>
            <person name="Banfield J.F."/>
        </authorList>
    </citation>
    <scope>NUCLEOTIDE SEQUENCE [LARGE SCALE GENOMIC DNA]</scope>
</reference>
<evidence type="ECO:0000256" key="7">
    <source>
        <dbReference type="ARBA" id="ARBA00023136"/>
    </source>
</evidence>
<feature type="domain" description="ABC transporter" evidence="10">
    <location>
        <begin position="2"/>
        <end position="227"/>
    </location>
</feature>
<dbReference type="InterPro" id="IPR017871">
    <property type="entry name" value="ABC_transporter-like_CS"/>
</dbReference>
<dbReference type="GO" id="GO:0016887">
    <property type="term" value="F:ATP hydrolysis activity"/>
    <property type="evidence" value="ECO:0007669"/>
    <property type="project" value="InterPro"/>
</dbReference>
<dbReference type="Proteomes" id="UP000034764">
    <property type="component" value="Unassembled WGS sequence"/>
</dbReference>
<dbReference type="InterPro" id="IPR003593">
    <property type="entry name" value="AAA+_ATPase"/>
</dbReference>
<evidence type="ECO:0000256" key="9">
    <source>
        <dbReference type="RuleBase" id="RU365094"/>
    </source>
</evidence>